<dbReference type="AlphaFoldDB" id="A0A9P8G9K5"/>
<dbReference type="PROSITE" id="PS50071">
    <property type="entry name" value="HOMEOBOX_2"/>
    <property type="match status" value="1"/>
</dbReference>
<evidence type="ECO:0000259" key="9">
    <source>
        <dbReference type="PROSITE" id="PS50071"/>
    </source>
</evidence>
<gene>
    <name evidence="10" type="ORF">KCV03_g9020</name>
</gene>
<feature type="compositionally biased region" description="Polar residues" evidence="8">
    <location>
        <begin position="342"/>
        <end position="355"/>
    </location>
</feature>
<evidence type="ECO:0000313" key="11">
    <source>
        <dbReference type="Proteomes" id="UP000767238"/>
    </source>
</evidence>
<feature type="region of interest" description="Disordered" evidence="8">
    <location>
        <begin position="199"/>
        <end position="218"/>
    </location>
</feature>
<dbReference type="OrthoDB" id="6159439at2759"/>
<keyword evidence="3 6" id="KW-0238">DNA-binding</keyword>
<protein>
    <recommendedName>
        <fullName evidence="9">Homeobox domain-containing protein</fullName>
    </recommendedName>
</protein>
<dbReference type="InterPro" id="IPR017970">
    <property type="entry name" value="Homeobox_CS"/>
</dbReference>
<evidence type="ECO:0000256" key="1">
    <source>
        <dbReference type="ARBA" id="ARBA00004123"/>
    </source>
</evidence>
<evidence type="ECO:0000256" key="6">
    <source>
        <dbReference type="PROSITE-ProRule" id="PRU00108"/>
    </source>
</evidence>
<dbReference type="SMART" id="SM00389">
    <property type="entry name" value="HOX"/>
    <property type="match status" value="1"/>
</dbReference>
<reference evidence="10" key="2">
    <citation type="submission" date="2021-08" db="EMBL/GenBank/DDBJ databases">
        <authorList>
            <person name="Gostincar C."/>
            <person name="Sun X."/>
            <person name="Song Z."/>
            <person name="Gunde-Cimerman N."/>
        </authorList>
    </citation>
    <scope>NUCLEOTIDE SEQUENCE</scope>
    <source>
        <strain evidence="10">EXF-8016</strain>
    </source>
</reference>
<evidence type="ECO:0000256" key="3">
    <source>
        <dbReference type="ARBA" id="ARBA00023125"/>
    </source>
</evidence>
<feature type="region of interest" description="Disordered" evidence="8">
    <location>
        <begin position="275"/>
        <end position="357"/>
    </location>
</feature>
<evidence type="ECO:0000313" key="10">
    <source>
        <dbReference type="EMBL" id="KAH0213176.1"/>
    </source>
</evidence>
<dbReference type="Gene3D" id="1.10.10.60">
    <property type="entry name" value="Homeodomain-like"/>
    <property type="match status" value="1"/>
</dbReference>
<dbReference type="InterPro" id="IPR001356">
    <property type="entry name" value="HD"/>
</dbReference>
<evidence type="ECO:0000256" key="8">
    <source>
        <dbReference type="SAM" id="MobiDB-lite"/>
    </source>
</evidence>
<accession>A0A9P8G9K5</accession>
<dbReference type="GO" id="GO:0000981">
    <property type="term" value="F:DNA-binding transcription factor activity, RNA polymerase II-specific"/>
    <property type="evidence" value="ECO:0007669"/>
    <property type="project" value="InterPro"/>
</dbReference>
<feature type="compositionally biased region" description="Low complexity" evidence="8">
    <location>
        <begin position="119"/>
        <end position="135"/>
    </location>
</feature>
<dbReference type="PANTHER" id="PTHR24341">
    <property type="entry name" value="HOMEOBOX PROTEIN ENGRAILED"/>
    <property type="match status" value="1"/>
</dbReference>
<proteinExistence type="inferred from homology"/>
<dbReference type="Proteomes" id="UP000767238">
    <property type="component" value="Unassembled WGS sequence"/>
</dbReference>
<dbReference type="PROSITE" id="PS00027">
    <property type="entry name" value="HOMEOBOX_1"/>
    <property type="match status" value="1"/>
</dbReference>
<feature type="compositionally biased region" description="Low complexity" evidence="8">
    <location>
        <begin position="309"/>
        <end position="318"/>
    </location>
</feature>
<feature type="DNA-binding region" description="Homeobox" evidence="6">
    <location>
        <begin position="55"/>
        <end position="108"/>
    </location>
</feature>
<dbReference type="InterPro" id="IPR050720">
    <property type="entry name" value="Engrailed_Homeobox_TFs"/>
</dbReference>
<feature type="compositionally biased region" description="Polar residues" evidence="8">
    <location>
        <begin position="275"/>
        <end position="287"/>
    </location>
</feature>
<feature type="region of interest" description="Disordered" evidence="8">
    <location>
        <begin position="418"/>
        <end position="466"/>
    </location>
</feature>
<comment type="subcellular location">
    <subcellularLocation>
        <location evidence="1 6 7">Nucleus</location>
    </subcellularLocation>
</comment>
<name>A0A9P8G9K5_AURME</name>
<feature type="compositionally biased region" description="Polar residues" evidence="8">
    <location>
        <begin position="444"/>
        <end position="461"/>
    </location>
</feature>
<evidence type="ECO:0000256" key="4">
    <source>
        <dbReference type="ARBA" id="ARBA00023155"/>
    </source>
</evidence>
<evidence type="ECO:0000256" key="5">
    <source>
        <dbReference type="ARBA" id="ARBA00023242"/>
    </source>
</evidence>
<dbReference type="CDD" id="cd00086">
    <property type="entry name" value="homeodomain"/>
    <property type="match status" value="1"/>
</dbReference>
<dbReference type="GO" id="GO:0016586">
    <property type="term" value="C:RSC-type complex"/>
    <property type="evidence" value="ECO:0007669"/>
    <property type="project" value="TreeGrafter"/>
</dbReference>
<comment type="similarity">
    <text evidence="2">Belongs to the engrailed homeobox family.</text>
</comment>
<dbReference type="Pfam" id="PF00046">
    <property type="entry name" value="Homeodomain"/>
    <property type="match status" value="1"/>
</dbReference>
<feature type="domain" description="Homeobox" evidence="9">
    <location>
        <begin position="53"/>
        <end position="107"/>
    </location>
</feature>
<keyword evidence="5 6" id="KW-0539">Nucleus</keyword>
<feature type="compositionally biased region" description="Low complexity" evidence="8">
    <location>
        <begin position="706"/>
        <end position="728"/>
    </location>
</feature>
<dbReference type="EMBL" id="JAHFYH010000100">
    <property type="protein sequence ID" value="KAH0213176.1"/>
    <property type="molecule type" value="Genomic_DNA"/>
</dbReference>
<dbReference type="PANTHER" id="PTHR24341:SF6">
    <property type="entry name" value="HOMEOBOX PROTEIN INVECTED"/>
    <property type="match status" value="1"/>
</dbReference>
<organism evidence="10 11">
    <name type="scientific">Aureobasidium melanogenum</name>
    <name type="common">Aureobasidium pullulans var. melanogenum</name>
    <dbReference type="NCBI Taxonomy" id="46634"/>
    <lineage>
        <taxon>Eukaryota</taxon>
        <taxon>Fungi</taxon>
        <taxon>Dikarya</taxon>
        <taxon>Ascomycota</taxon>
        <taxon>Pezizomycotina</taxon>
        <taxon>Dothideomycetes</taxon>
        <taxon>Dothideomycetidae</taxon>
        <taxon>Dothideales</taxon>
        <taxon>Saccotheciaceae</taxon>
        <taxon>Aureobasidium</taxon>
    </lineage>
</organism>
<dbReference type="GO" id="GO:0003677">
    <property type="term" value="F:DNA binding"/>
    <property type="evidence" value="ECO:0007669"/>
    <property type="project" value="UniProtKB-UniRule"/>
</dbReference>
<reference evidence="10" key="1">
    <citation type="journal article" date="2021" name="J Fungi (Basel)">
        <title>Virulence traits and population genomics of the black yeast Aureobasidium melanogenum.</title>
        <authorList>
            <person name="Cernosa A."/>
            <person name="Sun X."/>
            <person name="Gostincar C."/>
            <person name="Fang C."/>
            <person name="Gunde-Cimerman N."/>
            <person name="Song Z."/>
        </authorList>
    </citation>
    <scope>NUCLEOTIDE SEQUENCE</scope>
    <source>
        <strain evidence="10">EXF-8016</strain>
    </source>
</reference>
<feature type="non-terminal residue" evidence="10">
    <location>
        <position position="799"/>
    </location>
</feature>
<keyword evidence="4 6" id="KW-0371">Homeobox</keyword>
<dbReference type="SUPFAM" id="SSF46689">
    <property type="entry name" value="Homeodomain-like"/>
    <property type="match status" value="1"/>
</dbReference>
<feature type="compositionally biased region" description="Polar residues" evidence="8">
    <location>
        <begin position="199"/>
        <end position="215"/>
    </location>
</feature>
<dbReference type="InterPro" id="IPR009057">
    <property type="entry name" value="Homeodomain-like_sf"/>
</dbReference>
<evidence type="ECO:0000256" key="2">
    <source>
        <dbReference type="ARBA" id="ARBA00010896"/>
    </source>
</evidence>
<evidence type="ECO:0000256" key="7">
    <source>
        <dbReference type="RuleBase" id="RU000682"/>
    </source>
</evidence>
<comment type="caution">
    <text evidence="10">The sequence shown here is derived from an EMBL/GenBank/DDBJ whole genome shotgun (WGS) entry which is preliminary data.</text>
</comment>
<sequence length="799" mass="87161">MEFADYPGLNADLAADFHARHFTRRDTHMFSDHLGQMPHFNPAALAGLAVDVKPRLTKEQHDVLENEFRKQAKPNTNTKKRFAEVLGVSLDKVNNWFQNRRAKSKQDAKKAAGAFNMLQAQQQQQQQQQGQQQQQNFVGINPMGGMNNMPGEQPFCMPNLYNGVRDNSIIDGTLSNGLGISQPENTFASLDQITSQPMRHQASTQSLASQHSVRSGSLAEANNRHTLTQAQFDAYSQPNFANMSTADTNNALNSTANSDFYSEFCDFSFDPQSVDPLTSPMQSNETIDSFAPDVVPDFKPADNQLRNPSSSSDGSAPSVTISPAEDKEDTFDLNLPSEDKPSQATVTSPQWQPGQSVPVEMDNLRKEFQEAAMRRDFSVQSIPDPSEYLDQPMAFPGDDYNRRESSTVQLARSMQSFTMASQRSAMPSSSIAARRQRPRPAPLGTTSASTRSTSYCGTLPTSPGPVGATHTMGGHSLRRIKSSQAMNGIAGGRIQKNIGAAQRSPSGYTTFAEANNARFGRRASAFSPAYASLAASTVSLAPPTPLSPTKTARTLRQMQSQPMLRQTSLPEGDENYIVSGMNFSPPTTPLYGGQFIRSRMGSLAVPADNTPPQSAPATQQCFPSGAFSPPHMSAMPMVQSQANPQAFLGMLPNEYPQMHNVMFPAQQQQSQYMDTQMSYIMTNTGEVISGYPVMPHFAQGHMQATPPHQQQPFLPSSSLSPNVLGSSQVPKHVNPGADFFVHEYSPPRDVKQSNTPRKAVETGPKNYTFSNHGPEYFEKHAKQKGSSSPASSSCESAAA</sequence>
<feature type="compositionally biased region" description="Low complexity" evidence="8">
    <location>
        <begin position="786"/>
        <end position="799"/>
    </location>
</feature>
<feature type="region of interest" description="Disordered" evidence="8">
    <location>
        <begin position="118"/>
        <end position="150"/>
    </location>
</feature>
<feature type="region of interest" description="Disordered" evidence="8">
    <location>
        <begin position="698"/>
        <end position="799"/>
    </location>
</feature>